<accession>R8AZL2</accession>
<dbReference type="CDD" id="cd08440">
    <property type="entry name" value="PBP2_LTTR_like_4"/>
    <property type="match status" value="1"/>
</dbReference>
<reference evidence="6 7" key="1">
    <citation type="journal article" date="2013" name="Genome Announc.">
        <title>Draft Genome Sequence of the Moderately Halophilic Bacterium Marinobacter lipolyticus Strain SM19.</title>
        <authorList>
            <person name="Papke R.T."/>
            <person name="de la Haba R.R."/>
            <person name="Infante-Dominguez C."/>
            <person name="Perez D."/>
            <person name="Sanchez-Porro C."/>
            <person name="Lapierre P."/>
            <person name="Ventosa A."/>
        </authorList>
    </citation>
    <scope>NUCLEOTIDE SEQUENCE [LARGE SCALE GENOMIC DNA]</scope>
    <source>
        <strain evidence="6 7">SM19</strain>
    </source>
</reference>
<dbReference type="Pfam" id="PF03466">
    <property type="entry name" value="LysR_substrate"/>
    <property type="match status" value="1"/>
</dbReference>
<dbReference type="Pfam" id="PF00126">
    <property type="entry name" value="HTH_1"/>
    <property type="match status" value="1"/>
</dbReference>
<dbReference type="PANTHER" id="PTHR30419:SF30">
    <property type="entry name" value="LYSR FAMILY TRANSCRIPTIONAL REGULATOR"/>
    <property type="match status" value="1"/>
</dbReference>
<keyword evidence="7" id="KW-1185">Reference proteome</keyword>
<dbReference type="GO" id="GO:0005829">
    <property type="term" value="C:cytosol"/>
    <property type="evidence" value="ECO:0007669"/>
    <property type="project" value="TreeGrafter"/>
</dbReference>
<keyword evidence="2" id="KW-0805">Transcription regulation</keyword>
<dbReference type="GO" id="GO:0003700">
    <property type="term" value="F:DNA-binding transcription factor activity"/>
    <property type="evidence" value="ECO:0007669"/>
    <property type="project" value="InterPro"/>
</dbReference>
<keyword evidence="4" id="KW-0804">Transcription</keyword>
<dbReference type="Gene3D" id="1.10.10.10">
    <property type="entry name" value="Winged helix-like DNA-binding domain superfamily/Winged helix DNA-binding domain"/>
    <property type="match status" value="1"/>
</dbReference>
<evidence type="ECO:0000256" key="1">
    <source>
        <dbReference type="ARBA" id="ARBA00009437"/>
    </source>
</evidence>
<dbReference type="eggNOG" id="COG0583">
    <property type="taxonomic scope" value="Bacteria"/>
</dbReference>
<dbReference type="InterPro" id="IPR050950">
    <property type="entry name" value="HTH-type_LysR_regulators"/>
</dbReference>
<organism evidence="6 7">
    <name type="scientific">Marinobacter lipolyticus SM19</name>
    <dbReference type="NCBI Taxonomy" id="1318628"/>
    <lineage>
        <taxon>Bacteria</taxon>
        <taxon>Pseudomonadati</taxon>
        <taxon>Pseudomonadota</taxon>
        <taxon>Gammaproteobacteria</taxon>
        <taxon>Pseudomonadales</taxon>
        <taxon>Marinobacteraceae</taxon>
        <taxon>Marinobacter</taxon>
    </lineage>
</organism>
<dbReference type="PATRIC" id="fig|1318628.3.peg.2521"/>
<dbReference type="SUPFAM" id="SSF46785">
    <property type="entry name" value="Winged helix' DNA-binding domain"/>
    <property type="match status" value="1"/>
</dbReference>
<dbReference type="HOGENOM" id="CLU_039613_6_0_6"/>
<dbReference type="STRING" id="1318628.MARLIPOL_12625"/>
<dbReference type="FunFam" id="1.10.10.10:FF:000001">
    <property type="entry name" value="LysR family transcriptional regulator"/>
    <property type="match status" value="1"/>
</dbReference>
<dbReference type="Gene3D" id="3.40.190.290">
    <property type="match status" value="1"/>
</dbReference>
<keyword evidence="3" id="KW-0238">DNA-binding</keyword>
<evidence type="ECO:0000256" key="4">
    <source>
        <dbReference type="ARBA" id="ARBA00023163"/>
    </source>
</evidence>
<comment type="similarity">
    <text evidence="1">Belongs to the LysR transcriptional regulatory family.</text>
</comment>
<dbReference type="InterPro" id="IPR000847">
    <property type="entry name" value="LysR_HTH_N"/>
</dbReference>
<name>R8AZL2_9GAMM</name>
<proteinExistence type="inferred from homology"/>
<feature type="domain" description="HTH lysR-type" evidence="5">
    <location>
        <begin position="2"/>
        <end position="59"/>
    </location>
</feature>
<dbReference type="SUPFAM" id="SSF53850">
    <property type="entry name" value="Periplasmic binding protein-like II"/>
    <property type="match status" value="1"/>
</dbReference>
<dbReference type="InterPro" id="IPR036390">
    <property type="entry name" value="WH_DNA-bd_sf"/>
</dbReference>
<evidence type="ECO:0000256" key="3">
    <source>
        <dbReference type="ARBA" id="ARBA00023125"/>
    </source>
</evidence>
<evidence type="ECO:0000313" key="7">
    <source>
        <dbReference type="Proteomes" id="UP000016540"/>
    </source>
</evidence>
<evidence type="ECO:0000259" key="5">
    <source>
        <dbReference type="PROSITE" id="PS50931"/>
    </source>
</evidence>
<evidence type="ECO:0000256" key="2">
    <source>
        <dbReference type="ARBA" id="ARBA00023015"/>
    </source>
</evidence>
<dbReference type="PRINTS" id="PR00039">
    <property type="entry name" value="HTHLYSR"/>
</dbReference>
<dbReference type="PANTHER" id="PTHR30419">
    <property type="entry name" value="HTH-TYPE TRANSCRIPTIONAL REGULATOR YBHD"/>
    <property type="match status" value="1"/>
</dbReference>
<dbReference type="AlphaFoldDB" id="R8AZL2"/>
<sequence length="297" mass="32916">MMTVKQLRAFLAVARTKSFAEASHLVHLSQPALSLAIKKLEESLGGALLIRTTRVVTLTPEGQALFEKGQRLLADWDNTEDELEQRFSLQRGKVAVAAMPSFAGTLLPRALYDYRERYPNIRVEVHDVIAERVVEMVRESKIEVGITFDPGASEDLKFTPLFDDEFIAVLPANHPGAGQLVMSWSRLLECDFIALQRPSQLRARMETELRACGLKLDVAFEAHQLATVGRMVSQELGVAAVPSLCRQQMEEMGARCVKLVEPVISRRVGVLTRYRGTLSAAAQGLVNVMRASLGEQT</sequence>
<dbReference type="InterPro" id="IPR005119">
    <property type="entry name" value="LysR_subst-bd"/>
</dbReference>
<comment type="caution">
    <text evidence="6">The sequence shown here is derived from an EMBL/GenBank/DDBJ whole genome shotgun (WGS) entry which is preliminary data.</text>
</comment>
<dbReference type="Proteomes" id="UP000016540">
    <property type="component" value="Unassembled WGS sequence"/>
</dbReference>
<dbReference type="PROSITE" id="PS50931">
    <property type="entry name" value="HTH_LYSR"/>
    <property type="match status" value="1"/>
</dbReference>
<gene>
    <name evidence="6" type="ORF">MARLIPOL_12625</name>
</gene>
<evidence type="ECO:0000313" key="6">
    <source>
        <dbReference type="EMBL" id="EON91780.1"/>
    </source>
</evidence>
<dbReference type="InterPro" id="IPR036388">
    <property type="entry name" value="WH-like_DNA-bd_sf"/>
</dbReference>
<dbReference type="GO" id="GO:0003677">
    <property type="term" value="F:DNA binding"/>
    <property type="evidence" value="ECO:0007669"/>
    <property type="project" value="UniProtKB-KW"/>
</dbReference>
<protein>
    <submittedName>
        <fullName evidence="6">Putative transcriptional regulator</fullName>
    </submittedName>
</protein>
<dbReference type="EMBL" id="ASAD01000013">
    <property type="protein sequence ID" value="EON91780.1"/>
    <property type="molecule type" value="Genomic_DNA"/>
</dbReference>